<proteinExistence type="predicted"/>
<dbReference type="SUPFAM" id="SSF57701">
    <property type="entry name" value="Zn2/Cys6 DNA-binding domain"/>
    <property type="match status" value="1"/>
</dbReference>
<dbReference type="SMART" id="SM00066">
    <property type="entry name" value="GAL4"/>
    <property type="match status" value="1"/>
</dbReference>
<feature type="compositionally biased region" description="Acidic residues" evidence="4">
    <location>
        <begin position="175"/>
        <end position="193"/>
    </location>
</feature>
<keyword evidence="2" id="KW-0479">Metal-binding</keyword>
<sequence>MADPVFAIGPTQSKVTRVRPQLSCIPCRKGKLKCNRAHPACDQCVKRSREPACDYVPPPPKEKGRKAKDMRSRIRHLEALVVDLMNGKDPRSVSVNSAQSAQANAGRLPTPDQPVPDHHKISDGPKTSSSSGEDEGSIPSAFGALKISENESTYTGSSHWTAVLCDLSEVKNLLESDEDDDEDVDDTPEPEPEDAPRSILIVGSPPPVTRLELLQNLPPRDEVERLVMNWRSAQDPATSILHPPTFLDELARFWANPDEGSTMWISFLYGLLSLGSLYILRTERTVSPQLTRAAMKQAKKFRSLAGSAAVLADFAKPKPYTLEALIVYAACEYLLGESSPTEVWHVFGSLVRCALRMGYHRDPSHYGNISPFHGEMRRRVWHLIYRLEVQFSFALGLPCSVRGFQSDTRFPRNLRDNDLYVDMLDLPPERPETELTPVSYSITKSRLLAVFAAAADASHAVTPPTYSEIMDLDQQLGEAYASVPPAMQLKPLDQSTNDPPELIMNQFDMELCYQMARCVLHRTYLVKAHSDSRYDHSREACLESAMTLLQLQSTIYLACQPGGHLSNVRWYFSSLTNHDFLLAAMVVCLEMNLRHEALVRDPQIALQGRYTCMELFQAMEKSSKIWDSYEANLIDSADTKRAGKMFRTMLSRLKSGSSTQCNGGPAEGGQPSAIHYTAVPTSHFQSAPIVPSNGPSMHYMPQQHPVSMAPPSHSHRSPYGVAHHDQLGNMLDMPLDINWETWDRNVIPYEQYMPEPQWPVPQQIDPSGYHTQQFHPHMSYQYHS</sequence>
<feature type="region of interest" description="Disordered" evidence="4">
    <location>
        <begin position="51"/>
        <end position="71"/>
    </location>
</feature>
<organism evidence="6 7">
    <name type="scientific">Phyllosticta citrichinensis</name>
    <dbReference type="NCBI Taxonomy" id="1130410"/>
    <lineage>
        <taxon>Eukaryota</taxon>
        <taxon>Fungi</taxon>
        <taxon>Dikarya</taxon>
        <taxon>Ascomycota</taxon>
        <taxon>Pezizomycotina</taxon>
        <taxon>Dothideomycetes</taxon>
        <taxon>Dothideomycetes incertae sedis</taxon>
        <taxon>Botryosphaeriales</taxon>
        <taxon>Phyllostictaceae</taxon>
        <taxon>Phyllosticta</taxon>
    </lineage>
</organism>
<protein>
    <submittedName>
        <fullName evidence="6">Fungal-specific transcription factor domain-containing protein</fullName>
    </submittedName>
</protein>
<dbReference type="PANTHER" id="PTHR31001">
    <property type="entry name" value="UNCHARACTERIZED TRANSCRIPTIONAL REGULATORY PROTEIN"/>
    <property type="match status" value="1"/>
</dbReference>
<dbReference type="EMBL" id="JBBWUH010000006">
    <property type="protein sequence ID" value="KAK8164077.1"/>
    <property type="molecule type" value="Genomic_DNA"/>
</dbReference>
<evidence type="ECO:0000259" key="5">
    <source>
        <dbReference type="PROSITE" id="PS50048"/>
    </source>
</evidence>
<dbReference type="PROSITE" id="PS00463">
    <property type="entry name" value="ZN2_CY6_FUNGAL_1"/>
    <property type="match status" value="1"/>
</dbReference>
<reference evidence="6 7" key="1">
    <citation type="journal article" date="2022" name="G3 (Bethesda)">
        <title>Enemy or ally: a genomic approach to elucidate the lifestyle of Phyllosticta citrichinaensis.</title>
        <authorList>
            <person name="Buijs V.A."/>
            <person name="Groenewald J.Z."/>
            <person name="Haridas S."/>
            <person name="LaButti K.M."/>
            <person name="Lipzen A."/>
            <person name="Martin F.M."/>
            <person name="Barry K."/>
            <person name="Grigoriev I.V."/>
            <person name="Crous P.W."/>
            <person name="Seidl M.F."/>
        </authorList>
    </citation>
    <scope>NUCLEOTIDE SEQUENCE [LARGE SCALE GENOMIC DNA]</scope>
    <source>
        <strain evidence="6 7">CBS 129764</strain>
    </source>
</reference>
<feature type="region of interest" description="Disordered" evidence="4">
    <location>
        <begin position="175"/>
        <end position="202"/>
    </location>
</feature>
<evidence type="ECO:0000256" key="3">
    <source>
        <dbReference type="ARBA" id="ARBA00023242"/>
    </source>
</evidence>
<name>A0ABR1XQV5_9PEZI</name>
<dbReference type="Pfam" id="PF00172">
    <property type="entry name" value="Zn_clus"/>
    <property type="match status" value="1"/>
</dbReference>
<evidence type="ECO:0000313" key="7">
    <source>
        <dbReference type="Proteomes" id="UP001456524"/>
    </source>
</evidence>
<dbReference type="InterPro" id="IPR036864">
    <property type="entry name" value="Zn2-C6_fun-type_DNA-bd_sf"/>
</dbReference>
<dbReference type="SMART" id="SM00906">
    <property type="entry name" value="Fungal_trans"/>
    <property type="match status" value="1"/>
</dbReference>
<dbReference type="Pfam" id="PF04082">
    <property type="entry name" value="Fungal_trans"/>
    <property type="match status" value="1"/>
</dbReference>
<dbReference type="InterPro" id="IPR050613">
    <property type="entry name" value="Sec_Metabolite_Reg"/>
</dbReference>
<dbReference type="CDD" id="cd00067">
    <property type="entry name" value="GAL4"/>
    <property type="match status" value="1"/>
</dbReference>
<accession>A0ABR1XQV5</accession>
<evidence type="ECO:0000256" key="2">
    <source>
        <dbReference type="ARBA" id="ARBA00022723"/>
    </source>
</evidence>
<evidence type="ECO:0000313" key="6">
    <source>
        <dbReference type="EMBL" id="KAK8164077.1"/>
    </source>
</evidence>
<comment type="subcellular location">
    <subcellularLocation>
        <location evidence="1">Nucleus</location>
    </subcellularLocation>
</comment>
<dbReference type="PROSITE" id="PS50048">
    <property type="entry name" value="ZN2_CY6_FUNGAL_2"/>
    <property type="match status" value="1"/>
</dbReference>
<evidence type="ECO:0000256" key="4">
    <source>
        <dbReference type="SAM" id="MobiDB-lite"/>
    </source>
</evidence>
<keyword evidence="3" id="KW-0539">Nucleus</keyword>
<dbReference type="Proteomes" id="UP001456524">
    <property type="component" value="Unassembled WGS sequence"/>
</dbReference>
<feature type="compositionally biased region" description="Low complexity" evidence="4">
    <location>
        <begin position="92"/>
        <end position="105"/>
    </location>
</feature>
<dbReference type="CDD" id="cd12148">
    <property type="entry name" value="fungal_TF_MHR"/>
    <property type="match status" value="1"/>
</dbReference>
<dbReference type="Gene3D" id="4.10.240.10">
    <property type="entry name" value="Zn(2)-C6 fungal-type DNA-binding domain"/>
    <property type="match status" value="1"/>
</dbReference>
<dbReference type="PANTHER" id="PTHR31001:SF49">
    <property type="entry name" value="ZN(II)2CYS6 TRANSCRIPTION FACTOR (EUROFUNG)"/>
    <property type="match status" value="1"/>
</dbReference>
<feature type="region of interest" description="Disordered" evidence="4">
    <location>
        <begin position="88"/>
        <end position="139"/>
    </location>
</feature>
<feature type="domain" description="Zn(2)-C6 fungal-type" evidence="5">
    <location>
        <begin position="23"/>
        <end position="55"/>
    </location>
</feature>
<keyword evidence="7" id="KW-1185">Reference proteome</keyword>
<gene>
    <name evidence="6" type="ORF">IWX90DRAFT_435934</name>
</gene>
<evidence type="ECO:0000256" key="1">
    <source>
        <dbReference type="ARBA" id="ARBA00004123"/>
    </source>
</evidence>
<dbReference type="InterPro" id="IPR001138">
    <property type="entry name" value="Zn2Cys6_DnaBD"/>
</dbReference>
<comment type="caution">
    <text evidence="6">The sequence shown here is derived from an EMBL/GenBank/DDBJ whole genome shotgun (WGS) entry which is preliminary data.</text>
</comment>
<dbReference type="InterPro" id="IPR007219">
    <property type="entry name" value="XnlR_reg_dom"/>
</dbReference>